<protein>
    <submittedName>
        <fullName evidence="9">Rod shape-determining protein, subunit D</fullName>
    </submittedName>
</protein>
<dbReference type="STRING" id="1503.CLPU_3c02380"/>
<organism evidence="9 10">
    <name type="scientific">Gottschalkia purinilytica</name>
    <name type="common">Clostridium purinilyticum</name>
    <dbReference type="NCBI Taxonomy" id="1503"/>
    <lineage>
        <taxon>Bacteria</taxon>
        <taxon>Bacillati</taxon>
        <taxon>Bacillota</taxon>
        <taxon>Tissierellia</taxon>
        <taxon>Tissierellales</taxon>
        <taxon>Gottschalkiaceae</taxon>
        <taxon>Gottschalkia</taxon>
    </lineage>
</organism>
<dbReference type="InterPro" id="IPR007227">
    <property type="entry name" value="Cell_shape_determining_MreD"/>
</dbReference>
<comment type="caution">
    <text evidence="9">The sequence shown here is derived from an EMBL/GenBank/DDBJ whole genome shotgun (WGS) entry which is preliminary data.</text>
</comment>
<evidence type="ECO:0000256" key="5">
    <source>
        <dbReference type="ARBA" id="ARBA00022960"/>
    </source>
</evidence>
<dbReference type="Proteomes" id="UP000037267">
    <property type="component" value="Unassembled WGS sequence"/>
</dbReference>
<dbReference type="Pfam" id="PF04093">
    <property type="entry name" value="MreD"/>
    <property type="match status" value="1"/>
</dbReference>
<reference evidence="10" key="1">
    <citation type="submission" date="2015-07" db="EMBL/GenBank/DDBJ databases">
        <title>Draft genome sequence of the purine-degrading Gottschalkia purinilyticum DSM 1384 (formerly Clostridium purinilyticum).</title>
        <authorList>
            <person name="Poehlein A."/>
            <person name="Schiel-Bengelsdorf B."/>
            <person name="Bengelsdorf F.R."/>
            <person name="Daniel R."/>
            <person name="Duerre P."/>
        </authorList>
    </citation>
    <scope>NUCLEOTIDE SEQUENCE [LARGE SCALE GENOMIC DNA]</scope>
    <source>
        <strain evidence="10">DSM 1384</strain>
    </source>
</reference>
<comment type="similarity">
    <text evidence="2">Belongs to the MreD family.</text>
</comment>
<keyword evidence="3" id="KW-1003">Cell membrane</keyword>
<dbReference type="PIRSF" id="PIRSF037497">
    <property type="entry name" value="MreD_Clostridium/Treponema_prd"/>
    <property type="match status" value="1"/>
</dbReference>
<feature type="transmembrane region" description="Helical" evidence="8">
    <location>
        <begin position="63"/>
        <end position="83"/>
    </location>
</feature>
<evidence type="ECO:0000256" key="6">
    <source>
        <dbReference type="ARBA" id="ARBA00022989"/>
    </source>
</evidence>
<comment type="subcellular location">
    <subcellularLocation>
        <location evidence="1">Cell membrane</location>
        <topology evidence="1">Multi-pass membrane protein</topology>
    </subcellularLocation>
</comment>
<dbReference type="RefSeq" id="WP_050354441.1">
    <property type="nucleotide sequence ID" value="NZ_LGSS01000003.1"/>
</dbReference>
<keyword evidence="5" id="KW-0133">Cell shape</keyword>
<evidence type="ECO:0000256" key="3">
    <source>
        <dbReference type="ARBA" id="ARBA00022475"/>
    </source>
</evidence>
<feature type="transmembrane region" description="Helical" evidence="8">
    <location>
        <begin position="6"/>
        <end position="24"/>
    </location>
</feature>
<gene>
    <name evidence="9" type="primary">mreD</name>
    <name evidence="9" type="ORF">CLPU_3c02380</name>
</gene>
<evidence type="ECO:0000313" key="10">
    <source>
        <dbReference type="Proteomes" id="UP000037267"/>
    </source>
</evidence>
<dbReference type="AlphaFoldDB" id="A0A0L0WDB7"/>
<evidence type="ECO:0000256" key="2">
    <source>
        <dbReference type="ARBA" id="ARBA00007776"/>
    </source>
</evidence>
<proteinExistence type="inferred from homology"/>
<evidence type="ECO:0000256" key="7">
    <source>
        <dbReference type="ARBA" id="ARBA00023136"/>
    </source>
</evidence>
<accession>A0A0L0WDB7</accession>
<keyword evidence="10" id="KW-1185">Reference proteome</keyword>
<sequence>MNYIIIAGIIILNFILQSTVFQYFHFLQVLPNTSLILVVTYSLLAGKNSGAIVGLAVGLLQDIFFYDVIGVNALIYFLIGYVLGLLDEKVFKENLILPFLITAATTAVFHIMHYFFMYFLSVDVHLIPILKNVLLKEAIYNAVLSIFVYKYMLKFYKEPRIKFTKRL</sequence>
<evidence type="ECO:0000256" key="4">
    <source>
        <dbReference type="ARBA" id="ARBA00022692"/>
    </source>
</evidence>
<dbReference type="GO" id="GO:0008360">
    <property type="term" value="P:regulation of cell shape"/>
    <property type="evidence" value="ECO:0007669"/>
    <property type="project" value="UniProtKB-KW"/>
</dbReference>
<feature type="transmembrane region" description="Helical" evidence="8">
    <location>
        <begin position="95"/>
        <end position="118"/>
    </location>
</feature>
<feature type="transmembrane region" description="Helical" evidence="8">
    <location>
        <begin position="138"/>
        <end position="156"/>
    </location>
</feature>
<dbReference type="OrthoDB" id="9796616at2"/>
<dbReference type="EMBL" id="LGSS01000003">
    <property type="protein sequence ID" value="KNF09459.1"/>
    <property type="molecule type" value="Genomic_DNA"/>
</dbReference>
<evidence type="ECO:0000313" key="9">
    <source>
        <dbReference type="EMBL" id="KNF09459.1"/>
    </source>
</evidence>
<keyword evidence="6 8" id="KW-1133">Transmembrane helix</keyword>
<dbReference type="NCBIfam" id="TIGR03426">
    <property type="entry name" value="shape_MreD"/>
    <property type="match status" value="1"/>
</dbReference>
<evidence type="ECO:0000256" key="1">
    <source>
        <dbReference type="ARBA" id="ARBA00004651"/>
    </source>
</evidence>
<name>A0A0L0WDB7_GOTPU</name>
<dbReference type="GO" id="GO:0005886">
    <property type="term" value="C:plasma membrane"/>
    <property type="evidence" value="ECO:0007669"/>
    <property type="project" value="UniProtKB-SubCell"/>
</dbReference>
<feature type="transmembrane region" description="Helical" evidence="8">
    <location>
        <begin position="36"/>
        <end position="57"/>
    </location>
</feature>
<keyword evidence="4 8" id="KW-0812">Transmembrane</keyword>
<keyword evidence="7 8" id="KW-0472">Membrane</keyword>
<evidence type="ECO:0000256" key="8">
    <source>
        <dbReference type="SAM" id="Phobius"/>
    </source>
</evidence>
<dbReference type="InterPro" id="IPR017225">
    <property type="entry name" value="Cell_shape_determin_MreD_prd"/>
</dbReference>